<evidence type="ECO:0000313" key="2">
    <source>
        <dbReference type="RefSeq" id="XP_018112740.1"/>
    </source>
</evidence>
<keyword evidence="1" id="KW-1185">Reference proteome</keyword>
<evidence type="ECO:0000313" key="1">
    <source>
        <dbReference type="Proteomes" id="UP000186698"/>
    </source>
</evidence>
<sequence>MDGRYRRMEDSLKRSAELGRELLERVRCREVGWSCSWEGGPQEAELIEMYHDCLANHRMSQQEVVHTCRFHGRKCIQTGSQRGVAQRTNAPAFTPITTQERPRDIAIEVAPGTYSVSAGLPRAQRQTHVVNICPGQSVDLTFSL</sequence>
<dbReference type="GO" id="GO:1901222">
    <property type="term" value="P:regulation of non-canonical NF-kappaB signal transduction"/>
    <property type="evidence" value="ECO:0007669"/>
    <property type="project" value="InterPro"/>
</dbReference>
<dbReference type="CTD" id="108713721"/>
<dbReference type="PANTHER" id="PTHR14330">
    <property type="entry name" value="A-KINASE-INTERACTING PROTEIN 1"/>
    <property type="match status" value="1"/>
</dbReference>
<dbReference type="AlphaFoldDB" id="A0A8J0UZX6"/>
<dbReference type="RefSeq" id="XP_018112740.1">
    <property type="nucleotide sequence ID" value="XM_018257251.2"/>
</dbReference>
<dbReference type="KEGG" id="xla:108713721"/>
<dbReference type="PANTHER" id="PTHR14330:SF2">
    <property type="entry name" value="A-KINASE-INTERACTING PROTEIN 1"/>
    <property type="match status" value="1"/>
</dbReference>
<name>A0A8J0UZX6_XENLA</name>
<protein>
    <submittedName>
        <fullName evidence="2">A-kinase-interacting protein 1 isoform X2</fullName>
    </submittedName>
</protein>
<accession>A0A8J0UZX6</accession>
<gene>
    <name evidence="2" type="primary">LOC108713721</name>
</gene>
<reference evidence="2" key="1">
    <citation type="submission" date="2025-08" db="UniProtKB">
        <authorList>
            <consortium name="RefSeq"/>
        </authorList>
    </citation>
    <scope>IDENTIFICATION</scope>
    <source>
        <strain evidence="2">J_2021</strain>
        <tissue evidence="2">Erythrocytes</tissue>
    </source>
</reference>
<dbReference type="Proteomes" id="UP000186698">
    <property type="component" value="Chromosome 4L"/>
</dbReference>
<dbReference type="OrthoDB" id="5945634at2759"/>
<dbReference type="GO" id="GO:0005654">
    <property type="term" value="C:nucleoplasm"/>
    <property type="evidence" value="ECO:0007669"/>
    <property type="project" value="TreeGrafter"/>
</dbReference>
<organism evidence="1 2">
    <name type="scientific">Xenopus laevis</name>
    <name type="common">African clawed frog</name>
    <dbReference type="NCBI Taxonomy" id="8355"/>
    <lineage>
        <taxon>Eukaryota</taxon>
        <taxon>Metazoa</taxon>
        <taxon>Chordata</taxon>
        <taxon>Craniata</taxon>
        <taxon>Vertebrata</taxon>
        <taxon>Euteleostomi</taxon>
        <taxon>Amphibia</taxon>
        <taxon>Batrachia</taxon>
        <taxon>Anura</taxon>
        <taxon>Pipoidea</taxon>
        <taxon>Pipidae</taxon>
        <taxon>Xenopodinae</taxon>
        <taxon>Xenopus</taxon>
        <taxon>Xenopus</taxon>
    </lineage>
</organism>
<dbReference type="InterPro" id="IPR033214">
    <property type="entry name" value="AKIP1"/>
</dbReference>
<dbReference type="GeneID" id="108713721"/>
<proteinExistence type="predicted"/>